<feature type="compositionally biased region" description="Basic residues" evidence="1">
    <location>
        <begin position="682"/>
        <end position="692"/>
    </location>
</feature>
<feature type="compositionally biased region" description="Basic and acidic residues" evidence="1">
    <location>
        <begin position="363"/>
        <end position="372"/>
    </location>
</feature>
<keyword evidence="3" id="KW-1185">Reference proteome</keyword>
<evidence type="ECO:0000313" key="3">
    <source>
        <dbReference type="Proteomes" id="UP001304243"/>
    </source>
</evidence>
<sequence>MLKDVKLEAIDQSVSMLMKKEPCNHDPAVSLDSNSHVNRPVVMKNVNQQAVGSYEIHSTLVPTTKEPTVAVRGSNHANNSSSGSTVPQLHPRDPRRDPRNRPRVIRAVSSLASTTAMPSFASSPSRNVAAVNKSPVVVAKQAESPVIVTKQAESPVAVAKQAESPVAVAKQAAKIVASGPFNQSHVEKRMGGWASSVNNVAKSPVIVSSKQADVVFGSVSLRAPAAMHHKSPVKIESDDQTNQATLDSSYSLCGDNTSSHSSVAVSRVIHDGDCSAKPIVLSKATAAKKSNSKTIVSPAAYHASRKERFSSEKVYTTSIPPYSSPSTSPPRQAASAAAAAATSTVSVAAPTVANKRAAETSVDELRRREQRAPDTSGDENVVAMENMLKDLKGKLVTLTLDLCMTPHKQELSDVFCATTTQINYLKRAIASLKKDTPLLQPSDENYKKLLLMMRLVPYFQWEGNVTNTREKVFSTIYACLRQVDRAVQDYDFDIERKWRSLIPSRLSTPMHHWLDGLLVRQPQLTWSQFKLCLLQEYEMPLAEAIKQLTLAHYNAETESMNSFVHRFVRNLEYAKVSEELGFTYFQSALPTLEDRAQFGLLYQHVKKNHPEKKDTIYSAIDLFRDIHNQICSCNDAFENPPLPAPRPQPYELHRRASQQPQTHTQKQSASPKVEVVQLQQQHKIKKQKFTHPKKPQLRCLFHPKAHSHLTENCRNNPLSPSFVNIQ</sequence>
<gene>
    <name evidence="2" type="ORF">ATC70_002827</name>
</gene>
<protein>
    <submittedName>
        <fullName evidence="2">Uncharacterized protein</fullName>
    </submittedName>
</protein>
<accession>A0AAN7DE05</accession>
<proteinExistence type="predicted"/>
<comment type="caution">
    <text evidence="2">The sequence shown here is derived from an EMBL/GenBank/DDBJ whole genome shotgun (WGS) entry which is preliminary data.</text>
</comment>
<reference evidence="2 3" key="1">
    <citation type="submission" date="2022-11" db="EMBL/GenBank/DDBJ databases">
        <title>Mucor velutinosus strain NIH1002 WGS.</title>
        <authorList>
            <person name="Subramanian P."/>
            <person name="Mullikin J.C."/>
            <person name="Segre J.A."/>
            <person name="Zelazny A.M."/>
        </authorList>
    </citation>
    <scope>NUCLEOTIDE SEQUENCE [LARGE SCALE GENOMIC DNA]</scope>
    <source>
        <strain evidence="2 3">NIH1002</strain>
    </source>
</reference>
<dbReference type="RefSeq" id="XP_064681883.1">
    <property type="nucleotide sequence ID" value="XM_064822197.1"/>
</dbReference>
<dbReference type="EMBL" id="JASEJX010000015">
    <property type="protein sequence ID" value="KAK4515217.1"/>
    <property type="molecule type" value="Genomic_DNA"/>
</dbReference>
<organism evidence="2 3">
    <name type="scientific">Mucor velutinosus</name>
    <dbReference type="NCBI Taxonomy" id="708070"/>
    <lineage>
        <taxon>Eukaryota</taxon>
        <taxon>Fungi</taxon>
        <taxon>Fungi incertae sedis</taxon>
        <taxon>Mucoromycota</taxon>
        <taxon>Mucoromycotina</taxon>
        <taxon>Mucoromycetes</taxon>
        <taxon>Mucorales</taxon>
        <taxon>Mucorineae</taxon>
        <taxon>Mucoraceae</taxon>
        <taxon>Mucor</taxon>
    </lineage>
</organism>
<dbReference type="Proteomes" id="UP001304243">
    <property type="component" value="Unassembled WGS sequence"/>
</dbReference>
<feature type="region of interest" description="Disordered" evidence="1">
    <location>
        <begin position="642"/>
        <end position="692"/>
    </location>
</feature>
<evidence type="ECO:0000256" key="1">
    <source>
        <dbReference type="SAM" id="MobiDB-lite"/>
    </source>
</evidence>
<name>A0AAN7DE05_9FUNG</name>
<feature type="region of interest" description="Disordered" evidence="1">
    <location>
        <begin position="358"/>
        <end position="377"/>
    </location>
</feature>
<dbReference type="GeneID" id="89946529"/>
<feature type="region of interest" description="Disordered" evidence="1">
    <location>
        <begin position="71"/>
        <end position="102"/>
    </location>
</feature>
<feature type="compositionally biased region" description="Polar residues" evidence="1">
    <location>
        <begin position="657"/>
        <end position="670"/>
    </location>
</feature>
<feature type="compositionally biased region" description="Low complexity" evidence="1">
    <location>
        <begin position="73"/>
        <end position="84"/>
    </location>
</feature>
<feature type="compositionally biased region" description="Basic and acidic residues" evidence="1">
    <location>
        <begin position="90"/>
        <end position="100"/>
    </location>
</feature>
<evidence type="ECO:0000313" key="2">
    <source>
        <dbReference type="EMBL" id="KAK4515217.1"/>
    </source>
</evidence>
<dbReference type="AlphaFoldDB" id="A0AAN7DE05"/>